<feature type="compositionally biased region" description="Basic and acidic residues" evidence="1">
    <location>
        <begin position="390"/>
        <end position="399"/>
    </location>
</feature>
<feature type="compositionally biased region" description="Polar residues" evidence="1">
    <location>
        <begin position="694"/>
        <end position="708"/>
    </location>
</feature>
<organism evidence="2 3">
    <name type="scientific">Trichonephila clavata</name>
    <name type="common">Joro spider</name>
    <name type="synonym">Nephila clavata</name>
    <dbReference type="NCBI Taxonomy" id="2740835"/>
    <lineage>
        <taxon>Eukaryota</taxon>
        <taxon>Metazoa</taxon>
        <taxon>Ecdysozoa</taxon>
        <taxon>Arthropoda</taxon>
        <taxon>Chelicerata</taxon>
        <taxon>Arachnida</taxon>
        <taxon>Araneae</taxon>
        <taxon>Araneomorphae</taxon>
        <taxon>Entelegynae</taxon>
        <taxon>Araneoidea</taxon>
        <taxon>Nephilidae</taxon>
        <taxon>Trichonephila</taxon>
    </lineage>
</organism>
<feature type="compositionally biased region" description="Low complexity" evidence="1">
    <location>
        <begin position="471"/>
        <end position="484"/>
    </location>
</feature>
<comment type="caution">
    <text evidence="2">The sequence shown here is derived from an EMBL/GenBank/DDBJ whole genome shotgun (WGS) entry which is preliminary data.</text>
</comment>
<feature type="region of interest" description="Disordered" evidence="1">
    <location>
        <begin position="145"/>
        <end position="423"/>
    </location>
</feature>
<feature type="region of interest" description="Disordered" evidence="1">
    <location>
        <begin position="776"/>
        <end position="915"/>
    </location>
</feature>
<dbReference type="EMBL" id="BMAO01032935">
    <property type="protein sequence ID" value="GFQ85811.1"/>
    <property type="molecule type" value="Genomic_DNA"/>
</dbReference>
<evidence type="ECO:0000256" key="1">
    <source>
        <dbReference type="SAM" id="MobiDB-lite"/>
    </source>
</evidence>
<dbReference type="OrthoDB" id="6437944at2759"/>
<feature type="compositionally biased region" description="Basic and acidic residues" evidence="1">
    <location>
        <begin position="30"/>
        <end position="56"/>
    </location>
</feature>
<proteinExistence type="predicted"/>
<dbReference type="Proteomes" id="UP000887116">
    <property type="component" value="Unassembled WGS sequence"/>
</dbReference>
<gene>
    <name evidence="2" type="ORF">TNCT_36612</name>
</gene>
<feature type="compositionally biased region" description="Polar residues" evidence="1">
    <location>
        <begin position="257"/>
        <end position="268"/>
    </location>
</feature>
<feature type="region of interest" description="Disordered" evidence="1">
    <location>
        <begin position="1"/>
        <end position="132"/>
    </location>
</feature>
<feature type="compositionally biased region" description="Basic and acidic residues" evidence="1">
    <location>
        <begin position="238"/>
        <end position="255"/>
    </location>
</feature>
<keyword evidence="3" id="KW-1185">Reference proteome</keyword>
<feature type="compositionally biased region" description="Basic and acidic residues" evidence="1">
    <location>
        <begin position="825"/>
        <end position="848"/>
    </location>
</feature>
<feature type="compositionally biased region" description="Polar residues" evidence="1">
    <location>
        <begin position="166"/>
        <end position="192"/>
    </location>
</feature>
<feature type="compositionally biased region" description="Basic and acidic residues" evidence="1">
    <location>
        <begin position="111"/>
        <end position="126"/>
    </location>
</feature>
<feature type="compositionally biased region" description="Polar residues" evidence="1">
    <location>
        <begin position="18"/>
        <end position="27"/>
    </location>
</feature>
<feature type="compositionally biased region" description="Low complexity" evidence="1">
    <location>
        <begin position="890"/>
        <end position="915"/>
    </location>
</feature>
<evidence type="ECO:0000313" key="2">
    <source>
        <dbReference type="EMBL" id="GFQ85811.1"/>
    </source>
</evidence>
<dbReference type="AlphaFoldDB" id="A0A8X6FPT5"/>
<feature type="region of interest" description="Disordered" evidence="1">
    <location>
        <begin position="447"/>
        <end position="491"/>
    </location>
</feature>
<feature type="region of interest" description="Disordered" evidence="1">
    <location>
        <begin position="582"/>
        <end position="741"/>
    </location>
</feature>
<feature type="compositionally biased region" description="Basic and acidic residues" evidence="1">
    <location>
        <begin position="369"/>
        <end position="380"/>
    </location>
</feature>
<feature type="compositionally biased region" description="Basic and acidic residues" evidence="1">
    <location>
        <begin position="782"/>
        <end position="806"/>
    </location>
</feature>
<protein>
    <submittedName>
        <fullName evidence="2">Uncharacterized protein</fullName>
    </submittedName>
</protein>
<feature type="compositionally biased region" description="Low complexity" evidence="1">
    <location>
        <begin position="709"/>
        <end position="723"/>
    </location>
</feature>
<name>A0A8X6FPT5_TRICU</name>
<sequence>MSDKFGKNVDKRTAAIGTESNPSGSNDEVSETRDDLEHLKLAEGEENKESKTKSAGKEGAGSPSRKTRSKEPPEPEPKPGTSRQQMQLNPEDVSQSASVLPEAEMQILPSRDSEKDLAGTKEDQKSMDFGNMPYKDVLHHFLRDEDVHRESTPSEDGDTLSDVSEIRTQTAGSSLEGSVYQDAQSSVKSEPSVSRYHDAVGSLNADDSASNSLRGLPSLTSSEPTGVTTVSTPTGEQGNDRYRERLEQEARERGDPPSTSSGIGSTNRSELDNVANWVEGERIPRQSRQYEAPVMRDVVPSSESASEEQGNEQYLEDLNKEARQRNYDEGSLDASSVEHSDLENIQKWMDGGKRTKSKSSPEKIGGVELSKRNDSFEKHLPTPQSLASSDDSRKHEENKHGRKYSLPKTATEIKCSRKDEKPGPRLKVQYATIERIGTIEAETVAPLGTEVPLPDTDSTLKESGMSPKQMEVGSPVEPESVPESTETRDTTLKKDSILRSALSSLKYSDLKGINLHGKAIQSTSMRHIGSELKSIYSRATFSETSNIEDENTDSRISSTLDLVSSTTLELERGIKKSTECMELEESSKIVGTRKSWQKSGSLRKLQHSSIESTEGGKGDPLGIEEPITDVELAKSPEQMDVSLPSPDSTVPEGDQLHEMQSGPEHGLESKFQSEESGETPSEASDIKDGRPDSRLSSSVEPFSTSSDLSHGLGSSIESSESEGPTILRSAPKSSPKPCSLHKIHYATMTRVETIEEETRFDPLFEQQTEYFGMSLEEMGSPVEREFAPETADKDETVNHDITEKVQSESGDAAPERLLSGSETSSETRRPSVVLKSEEQSSKPERKQDSSSIATCAPKSGKRSRKKARLDKDKKVKHPASPKKRVRRRSSGSVSESTGELSGSGTNSDSNNSAGN</sequence>
<accession>A0A8X6FPT5</accession>
<feature type="compositionally biased region" description="Basic and acidic residues" evidence="1">
    <location>
        <begin position="1"/>
        <end position="13"/>
    </location>
</feature>
<feature type="compositionally biased region" description="Basic and acidic residues" evidence="1">
    <location>
        <begin position="414"/>
        <end position="423"/>
    </location>
</feature>
<reference evidence="2" key="1">
    <citation type="submission" date="2020-07" db="EMBL/GenBank/DDBJ databases">
        <title>Multicomponent nature underlies the extraordinary mechanical properties of spider dragline silk.</title>
        <authorList>
            <person name="Kono N."/>
            <person name="Nakamura H."/>
            <person name="Mori M."/>
            <person name="Yoshida Y."/>
            <person name="Ohtoshi R."/>
            <person name="Malay A.D."/>
            <person name="Moran D.A.P."/>
            <person name="Tomita M."/>
            <person name="Numata K."/>
            <person name="Arakawa K."/>
        </authorList>
    </citation>
    <scope>NUCLEOTIDE SEQUENCE</scope>
</reference>
<evidence type="ECO:0000313" key="3">
    <source>
        <dbReference type="Proteomes" id="UP000887116"/>
    </source>
</evidence>
<feature type="compositionally biased region" description="Basic and acidic residues" evidence="1">
    <location>
        <begin position="684"/>
        <end position="693"/>
    </location>
</feature>
<feature type="compositionally biased region" description="Basic residues" evidence="1">
    <location>
        <begin position="859"/>
        <end position="889"/>
    </location>
</feature>
<feature type="compositionally biased region" description="Basic and acidic residues" evidence="1">
    <location>
        <begin position="317"/>
        <end position="328"/>
    </location>
</feature>
<feature type="compositionally biased region" description="Polar residues" evidence="1">
    <location>
        <begin position="81"/>
        <end position="98"/>
    </location>
</feature>
<feature type="compositionally biased region" description="Low complexity" evidence="1">
    <location>
        <begin position="220"/>
        <end position="236"/>
    </location>
</feature>